<feature type="coiled-coil region" evidence="2">
    <location>
        <begin position="1264"/>
        <end position="1291"/>
    </location>
</feature>
<keyword evidence="1" id="KW-1188">Viral release from host cell</keyword>
<dbReference type="Pfam" id="PF10145">
    <property type="entry name" value="PhageMin_Tail"/>
    <property type="match status" value="1"/>
</dbReference>
<dbReference type="PANTHER" id="PTHR37813">
    <property type="entry name" value="FELS-2 PROPHAGE PROTEIN"/>
    <property type="match status" value="1"/>
</dbReference>
<sequence length="1602" mass="174218">MSKAGEIYYDIKIRENGYKSQMNKIDKDMDNFAKKGQKASDNIDKINKKNINVKGLDSSIVKVEQFGNMLEKSGQKLTKAGTAMTVGFTAPIVAGMVKSTKAYLDFDNEVTEVNSLLRESGESAKEFGDRYTQVFDYAQKASVKYGVASEQTMLGMKEMVKKGYDINQTMASMPAIFNAARASGDDFETVMSVTTSTLEQFGMISKDTNKQMEYTNKVADVLTYVADKTAAGFSDMGTAMNYVGPISHSLGYSLTDTAAAVGLLSNRGIEGQKAGTGLRGMLTSLLKPSKSAAEAMSAVGLTIEDNNGNMKTLPTLLDDINDKTKKMTKTQKNSFLTMIFGREPLSAVNTLLEAGGDSLRKYSKGADEANGYTKQVADNMRKAGKFGVDQFKASLEVLEQNVGQKLMPALTPIIEWANKMIDKFNDLSGAQQQNIIKWAGIIAATGPVLTVGGKLVSMTSGLIKGFAWLGKILGLGSKLTSLAAGFGATTTAVEGTSLAAAGLAGSFGALPAVIGLAGAALLGAGIYALDKHISKIEESKERIKTWGYDIGAEADKSMGKFNEFASEGKLALDTFASGATDDSESVVTAFKNMADEIKKNTDDALGDFEKHYQDYSAGVQAIVNTDKKESEKAAKERKDNVDSQYKEIEKIYQSAADGHRNLTAEESKTVNNIYKAMQIEQIESLGLNNKKKTQLIKAMNGETLGLSKKALGEQSTLLWEETTKAAKVYQDNAKNLKKDLDKDQIDQKTYTEAIKQNEREKTAAVRASTTAWIRTQRDYYKAIGSSSEVAEQNIKSALEEMGLSYDEFTRNVQEAAGGVSDASKLIGDGASKADLAWSDLVLDPKTGEVKTNLEQVVLDAAKSKDGWNNLKFIMKEAKLTTDAKKTIATATIESGRWDKMTFNEKKLIVSYEDSIHVANALSDLGIWDKLKPEQKSMIANADTSLALQKALQDMGVWDKLPPSMKTLVVDNSDVIKKMNSSKGMLVSYNGTNVDLKTLLANDFDVRKKIQNGKDVIVQYNGQKVNLKTLFANNRDLLSKIDRGSRTVDDYNNIAIHRKDLVINSNAEATKNAIDNAINSWRDMLNMKNQKVISIAYKTSGKSPSGIQEVGYAKGTNNHSGGLALVNDAKGSNYEEMITTPDGNRFVPKGRNVLLDLPRGTEVLRGDKTAKALSNVPRYAKGTSKQTAYAKNVNNKIANVQTDYKTGAINAQGYINKLKQINKQYTLNEAQTRKIRTNIAAANKEISTQKTKLNQAVKSSTQKYYDNVKKANDEAKASISEAKKTYNDALKANQESAYSQISLFDRAKTDKYAGSDLLANLKTQTQQQDEFIALINKLKKRKVNDGLVNELREQGLSATGQISAIANMSDKELQAYQAEWSKKHKNANAIGLDGSKSEKATMDKAILAANKKATTDIASAKNTWLKELGDAKQFKTAGSILGTQTVAGIITGFKNMNGPLQKESSNIAKTIENTIKKELDIHSPSRKMENEVGFQVIAGVGVGMRKNANIISIEAARMSKNLTNSIPRIDVPVTPNTQAINAYQSDSNKLVSNQKNIVANAQPIQVNLVLPDDSSTPVASWLINDIDTLLNAKTIISRVKAGG</sequence>
<comment type="caution">
    <text evidence="4">The sequence shown here is derived from an EMBL/GenBank/DDBJ whole genome shotgun (WGS) entry which is preliminary data.</text>
</comment>
<keyword evidence="2" id="KW-0175">Coiled coil</keyword>
<dbReference type="EMBL" id="DAAIUE010000011">
    <property type="protein sequence ID" value="HAB9371336.1"/>
    <property type="molecule type" value="Genomic_DNA"/>
</dbReference>
<evidence type="ECO:0000256" key="1">
    <source>
        <dbReference type="ARBA" id="ARBA00022612"/>
    </source>
</evidence>
<dbReference type="PANTHER" id="PTHR37813:SF1">
    <property type="entry name" value="FELS-2 PROPHAGE PROTEIN"/>
    <property type="match status" value="1"/>
</dbReference>
<evidence type="ECO:0000313" key="4">
    <source>
        <dbReference type="EMBL" id="HAB9371336.1"/>
    </source>
</evidence>
<reference evidence="4" key="2">
    <citation type="submission" date="2020-01" db="EMBL/GenBank/DDBJ databases">
        <authorList>
            <consortium name="NCBI Pathogen Detection Project"/>
        </authorList>
    </citation>
    <scope>NUCLEOTIDE SEQUENCE</scope>
    <source>
        <strain evidence="4">CFIAFB20150105</strain>
    </source>
</reference>
<dbReference type="NCBIfam" id="TIGR01760">
    <property type="entry name" value="tape_meas_TP901"/>
    <property type="match status" value="1"/>
</dbReference>
<feature type="domain" description="Phage tail tape measure protein" evidence="3">
    <location>
        <begin position="138"/>
        <end position="341"/>
    </location>
</feature>
<reference evidence="4" key="1">
    <citation type="journal article" date="2018" name="Genome Biol.">
        <title>SKESA: strategic k-mer extension for scrupulous assemblies.</title>
        <authorList>
            <person name="Souvorov A."/>
            <person name="Agarwala R."/>
            <person name="Lipman D.J."/>
        </authorList>
    </citation>
    <scope>NUCLEOTIDE SEQUENCE</scope>
    <source>
        <strain evidence="4">CFIAFB20150105</strain>
    </source>
</reference>
<name>A0A6Y8ZVK9_LISMN</name>
<accession>A0A6Y8ZVK9</accession>
<gene>
    <name evidence="4" type="ORF">GYU76_10315</name>
</gene>
<evidence type="ECO:0000259" key="3">
    <source>
        <dbReference type="Pfam" id="PF10145"/>
    </source>
</evidence>
<organism evidence="4">
    <name type="scientific">Listeria monocytogenes</name>
    <dbReference type="NCBI Taxonomy" id="1639"/>
    <lineage>
        <taxon>Bacteria</taxon>
        <taxon>Bacillati</taxon>
        <taxon>Bacillota</taxon>
        <taxon>Bacilli</taxon>
        <taxon>Bacillales</taxon>
        <taxon>Listeriaceae</taxon>
        <taxon>Listeria</taxon>
    </lineage>
</organism>
<dbReference type="InterPro" id="IPR010090">
    <property type="entry name" value="Phage_tape_meas"/>
</dbReference>
<evidence type="ECO:0000256" key="2">
    <source>
        <dbReference type="SAM" id="Coils"/>
    </source>
</evidence>
<protein>
    <submittedName>
        <fullName evidence="4">Phage tail tape measure protein</fullName>
    </submittedName>
</protein>
<proteinExistence type="predicted"/>